<evidence type="ECO:0000313" key="1">
    <source>
        <dbReference type="EMBL" id="MED6226822.1"/>
    </source>
</evidence>
<reference evidence="1 2" key="1">
    <citation type="journal article" date="2023" name="Plants (Basel)">
        <title>Bridging the Gap: Combining Genomics and Transcriptomics Approaches to Understand Stylosanthes scabra, an Orphan Legume from the Brazilian Caatinga.</title>
        <authorList>
            <person name="Ferreira-Neto J.R.C."/>
            <person name="da Silva M.D."/>
            <person name="Binneck E."/>
            <person name="de Melo N.F."/>
            <person name="da Silva R.H."/>
            <person name="de Melo A.L.T.M."/>
            <person name="Pandolfi V."/>
            <person name="Bustamante F.O."/>
            <person name="Brasileiro-Vidal A.C."/>
            <person name="Benko-Iseppon A.M."/>
        </authorList>
    </citation>
    <scope>NUCLEOTIDE SEQUENCE [LARGE SCALE GENOMIC DNA]</scope>
    <source>
        <tissue evidence="1">Leaves</tissue>
    </source>
</reference>
<accession>A0ABU6ZXR9</accession>
<name>A0ABU6ZXR9_9FABA</name>
<organism evidence="1 2">
    <name type="scientific">Stylosanthes scabra</name>
    <dbReference type="NCBI Taxonomy" id="79078"/>
    <lineage>
        <taxon>Eukaryota</taxon>
        <taxon>Viridiplantae</taxon>
        <taxon>Streptophyta</taxon>
        <taxon>Embryophyta</taxon>
        <taxon>Tracheophyta</taxon>
        <taxon>Spermatophyta</taxon>
        <taxon>Magnoliopsida</taxon>
        <taxon>eudicotyledons</taxon>
        <taxon>Gunneridae</taxon>
        <taxon>Pentapetalae</taxon>
        <taxon>rosids</taxon>
        <taxon>fabids</taxon>
        <taxon>Fabales</taxon>
        <taxon>Fabaceae</taxon>
        <taxon>Papilionoideae</taxon>
        <taxon>50 kb inversion clade</taxon>
        <taxon>dalbergioids sensu lato</taxon>
        <taxon>Dalbergieae</taxon>
        <taxon>Pterocarpus clade</taxon>
        <taxon>Stylosanthes</taxon>
    </lineage>
</organism>
<gene>
    <name evidence="1" type="ORF">PIB30_107522</name>
</gene>
<comment type="caution">
    <text evidence="1">The sequence shown here is derived from an EMBL/GenBank/DDBJ whole genome shotgun (WGS) entry which is preliminary data.</text>
</comment>
<dbReference type="EMBL" id="JASCZI010276472">
    <property type="protein sequence ID" value="MED6226822.1"/>
    <property type="molecule type" value="Genomic_DNA"/>
</dbReference>
<dbReference type="Proteomes" id="UP001341840">
    <property type="component" value="Unassembled WGS sequence"/>
</dbReference>
<protein>
    <submittedName>
        <fullName evidence="1">Uncharacterized protein</fullName>
    </submittedName>
</protein>
<sequence length="82" mass="9112">DRRGQGLVHIIQWCLVCSSSRRAIRIIYTTTAPLSHPATSLPARSTTLAYHALHSEGKTQPLHQCHQADVAREHLGLRHVGQ</sequence>
<evidence type="ECO:0000313" key="2">
    <source>
        <dbReference type="Proteomes" id="UP001341840"/>
    </source>
</evidence>
<feature type="non-terminal residue" evidence="1">
    <location>
        <position position="1"/>
    </location>
</feature>
<keyword evidence="2" id="KW-1185">Reference proteome</keyword>
<proteinExistence type="predicted"/>